<gene>
    <name evidence="1" type="ORF">RPERSI_LOCUS5959</name>
</gene>
<keyword evidence="2" id="KW-1185">Reference proteome</keyword>
<protein>
    <submittedName>
        <fullName evidence="1">4057_t:CDS:1</fullName>
    </submittedName>
</protein>
<evidence type="ECO:0000313" key="2">
    <source>
        <dbReference type="Proteomes" id="UP000789920"/>
    </source>
</evidence>
<name>A0ACA9MW02_9GLOM</name>
<feature type="non-terminal residue" evidence="1">
    <location>
        <position position="1"/>
    </location>
</feature>
<reference evidence="1" key="1">
    <citation type="submission" date="2021-06" db="EMBL/GenBank/DDBJ databases">
        <authorList>
            <person name="Kallberg Y."/>
            <person name="Tangrot J."/>
            <person name="Rosling A."/>
        </authorList>
    </citation>
    <scope>NUCLEOTIDE SEQUENCE</scope>
    <source>
        <strain evidence="1">MA461A</strain>
    </source>
</reference>
<comment type="caution">
    <text evidence="1">The sequence shown here is derived from an EMBL/GenBank/DDBJ whole genome shotgun (WGS) entry which is preliminary data.</text>
</comment>
<proteinExistence type="predicted"/>
<organism evidence="1 2">
    <name type="scientific">Racocetra persica</name>
    <dbReference type="NCBI Taxonomy" id="160502"/>
    <lineage>
        <taxon>Eukaryota</taxon>
        <taxon>Fungi</taxon>
        <taxon>Fungi incertae sedis</taxon>
        <taxon>Mucoromycota</taxon>
        <taxon>Glomeromycotina</taxon>
        <taxon>Glomeromycetes</taxon>
        <taxon>Diversisporales</taxon>
        <taxon>Gigasporaceae</taxon>
        <taxon>Racocetra</taxon>
    </lineage>
</organism>
<dbReference type="EMBL" id="CAJVQC010009233">
    <property type="protein sequence ID" value="CAG8602098.1"/>
    <property type="molecule type" value="Genomic_DNA"/>
</dbReference>
<accession>A0ACA9MW02</accession>
<dbReference type="Proteomes" id="UP000789920">
    <property type="component" value="Unassembled WGS sequence"/>
</dbReference>
<evidence type="ECO:0000313" key="1">
    <source>
        <dbReference type="EMBL" id="CAG8602098.1"/>
    </source>
</evidence>
<sequence length="220" mass="25248">YQQGIWYIDAKLGLNTCNNLMKSIYNDVGINIENRDIVNHSGRTTLITFLFREGVPIVTSMSIRGHKNESSYRIYSRPSEQQKKNALSTLINAVNLPEAQDLPSDNNHDTIYYHDTIHNYDTIHDHDSVTIHDHDSDTIQNYDTIEENTDQDTADEIQMKLPSGGSDSHTKKKDRLILSRRRSLRRKKWSSQDSHDSAAKTGTTIINNYYINADHVTINK</sequence>